<dbReference type="EMBL" id="CAJOBR010025981">
    <property type="protein sequence ID" value="CAF4969262.1"/>
    <property type="molecule type" value="Genomic_DNA"/>
</dbReference>
<sequence>RNPDIYGNTSVTIQCYQYGEEDQEHYEYFDYLNNDGQAIDHFDPTSDIDFFEFKRLMQNEWNITETSDSLTLRVFAFAGLLQLGHAKEPEYTLLKKKQENVTQSFSFGKHIFLREI</sequence>
<comment type="caution">
    <text evidence="1">The sequence shown here is derived from an EMBL/GenBank/DDBJ whole genome shotgun (WGS) entry which is preliminary data.</text>
</comment>
<evidence type="ECO:0000313" key="2">
    <source>
        <dbReference type="Proteomes" id="UP000663848"/>
    </source>
</evidence>
<evidence type="ECO:0000313" key="1">
    <source>
        <dbReference type="EMBL" id="CAF4969262.1"/>
    </source>
</evidence>
<organism evidence="1 2">
    <name type="scientific">Rotaria socialis</name>
    <dbReference type="NCBI Taxonomy" id="392032"/>
    <lineage>
        <taxon>Eukaryota</taxon>
        <taxon>Metazoa</taxon>
        <taxon>Spiralia</taxon>
        <taxon>Gnathifera</taxon>
        <taxon>Rotifera</taxon>
        <taxon>Eurotatoria</taxon>
        <taxon>Bdelloidea</taxon>
        <taxon>Philodinida</taxon>
        <taxon>Philodinidae</taxon>
        <taxon>Rotaria</taxon>
    </lineage>
</organism>
<dbReference type="Proteomes" id="UP000663848">
    <property type="component" value="Unassembled WGS sequence"/>
</dbReference>
<feature type="non-terminal residue" evidence="1">
    <location>
        <position position="1"/>
    </location>
</feature>
<protein>
    <submittedName>
        <fullName evidence="1">Uncharacterized protein</fullName>
    </submittedName>
</protein>
<gene>
    <name evidence="1" type="ORF">QYT958_LOCUS35050</name>
</gene>
<name>A0A821ZDQ9_9BILA</name>
<reference evidence="1" key="1">
    <citation type="submission" date="2021-02" db="EMBL/GenBank/DDBJ databases">
        <authorList>
            <person name="Nowell W R."/>
        </authorList>
    </citation>
    <scope>NUCLEOTIDE SEQUENCE</scope>
</reference>
<proteinExistence type="predicted"/>
<accession>A0A821ZDQ9</accession>
<dbReference type="AlphaFoldDB" id="A0A821ZDQ9"/>